<evidence type="ECO:0000256" key="2">
    <source>
        <dbReference type="ARBA" id="ARBA00006739"/>
    </source>
</evidence>
<feature type="compositionally biased region" description="Polar residues" evidence="5">
    <location>
        <begin position="1"/>
        <end position="17"/>
    </location>
</feature>
<dbReference type="PANTHER" id="PTHR43179">
    <property type="entry name" value="RHAMNOSYLTRANSFERASE WBBL"/>
    <property type="match status" value="1"/>
</dbReference>
<dbReference type="Gene3D" id="3.90.550.10">
    <property type="entry name" value="Spore Coat Polysaccharide Biosynthesis Protein SpsA, Chain A"/>
    <property type="match status" value="1"/>
</dbReference>
<keyword evidence="4 7" id="KW-0808">Transferase</keyword>
<dbReference type="EMBL" id="SZZH01000001">
    <property type="protein sequence ID" value="TKV61699.1"/>
    <property type="molecule type" value="Genomic_DNA"/>
</dbReference>
<evidence type="ECO:0000256" key="3">
    <source>
        <dbReference type="ARBA" id="ARBA00022676"/>
    </source>
</evidence>
<evidence type="ECO:0000256" key="5">
    <source>
        <dbReference type="SAM" id="MobiDB-lite"/>
    </source>
</evidence>
<comment type="pathway">
    <text evidence="1">Cell wall biogenesis; cell wall polysaccharide biosynthesis.</text>
</comment>
<keyword evidence="3" id="KW-0328">Glycosyltransferase</keyword>
<dbReference type="AlphaFoldDB" id="A0A4U6QMU4"/>
<evidence type="ECO:0000313" key="7">
    <source>
        <dbReference type="EMBL" id="TKV61699.1"/>
    </source>
</evidence>
<dbReference type="InterPro" id="IPR001173">
    <property type="entry name" value="Glyco_trans_2-like"/>
</dbReference>
<dbReference type="SUPFAM" id="SSF53448">
    <property type="entry name" value="Nucleotide-diphospho-sugar transferases"/>
    <property type="match status" value="1"/>
</dbReference>
<proteinExistence type="inferred from homology"/>
<protein>
    <submittedName>
        <fullName evidence="7">Glycosyltransferase</fullName>
    </submittedName>
</protein>
<gene>
    <name evidence="7" type="ORF">FDO65_09155</name>
</gene>
<evidence type="ECO:0000256" key="4">
    <source>
        <dbReference type="ARBA" id="ARBA00022679"/>
    </source>
</evidence>
<evidence type="ECO:0000313" key="8">
    <source>
        <dbReference type="Proteomes" id="UP000306985"/>
    </source>
</evidence>
<feature type="region of interest" description="Disordered" evidence="5">
    <location>
        <begin position="1"/>
        <end position="20"/>
    </location>
</feature>
<name>A0A4U6QMU4_9ACTN</name>
<comment type="caution">
    <text evidence="7">The sequence shown here is derived from an EMBL/GenBank/DDBJ whole genome shotgun (WGS) entry which is preliminary data.</text>
</comment>
<dbReference type="Proteomes" id="UP000306985">
    <property type="component" value="Unassembled WGS sequence"/>
</dbReference>
<dbReference type="Pfam" id="PF00535">
    <property type="entry name" value="Glycos_transf_2"/>
    <property type="match status" value="1"/>
</dbReference>
<reference evidence="7 8" key="1">
    <citation type="submission" date="2019-05" db="EMBL/GenBank/DDBJ databases">
        <title>Nakamurella sp. N5BH11, whole genome shotgun sequence.</title>
        <authorList>
            <person name="Tuo L."/>
        </authorList>
    </citation>
    <scope>NUCLEOTIDE SEQUENCE [LARGE SCALE GENOMIC DNA]</scope>
    <source>
        <strain evidence="7 8">N5BH11</strain>
    </source>
</reference>
<dbReference type="InterPro" id="IPR029044">
    <property type="entry name" value="Nucleotide-diphossugar_trans"/>
</dbReference>
<dbReference type="GO" id="GO:0016757">
    <property type="term" value="F:glycosyltransferase activity"/>
    <property type="evidence" value="ECO:0007669"/>
    <property type="project" value="UniProtKB-KW"/>
</dbReference>
<feature type="domain" description="Glycosyltransferase 2-like" evidence="6">
    <location>
        <begin position="29"/>
        <end position="157"/>
    </location>
</feature>
<evidence type="ECO:0000256" key="1">
    <source>
        <dbReference type="ARBA" id="ARBA00004776"/>
    </source>
</evidence>
<dbReference type="OrthoDB" id="3180470at2"/>
<dbReference type="PANTHER" id="PTHR43179:SF12">
    <property type="entry name" value="GALACTOFURANOSYLTRANSFERASE GLFT2"/>
    <property type="match status" value="1"/>
</dbReference>
<sequence>MSHISQQKAEPHVNTSDRPGEDTALSVVVALVTYRRLEELRATLPLILVQIETVSDACRVLVVDNDPEGAARPVVDLIGDPRISYSIEPQAGIAAARNHALDQAPDDDLLIFIDDDETPSENWLRDLLATYRAHRPAAVVGPVISDFIGSLDPWIAAGGFFERRRMPTGTRIETAATNNLLLDLAKIRDAGLRFDSAFGLSGGSDTLFTRQLTGAGLPMVWCDEAIVVDHVPAARTTRQWVTKRAMRYGNSWSRTSIVLAEPGARRVLVRAEMAGRGAIRVAGGAVRMAVGTVTRSQRHHARGRRTMMKGVGYVRGAIGSTYTEYARPTAPATTG</sequence>
<accession>A0A4U6QMU4</accession>
<evidence type="ECO:0000259" key="6">
    <source>
        <dbReference type="Pfam" id="PF00535"/>
    </source>
</evidence>
<comment type="similarity">
    <text evidence="2">Belongs to the glycosyltransferase 2 family.</text>
</comment>
<keyword evidence="8" id="KW-1185">Reference proteome</keyword>
<organism evidence="7 8">
    <name type="scientific">Nakamurella flava</name>
    <dbReference type="NCBI Taxonomy" id="2576308"/>
    <lineage>
        <taxon>Bacteria</taxon>
        <taxon>Bacillati</taxon>
        <taxon>Actinomycetota</taxon>
        <taxon>Actinomycetes</taxon>
        <taxon>Nakamurellales</taxon>
        <taxon>Nakamurellaceae</taxon>
        <taxon>Nakamurella</taxon>
    </lineage>
</organism>